<dbReference type="EMBL" id="GGEC01076154">
    <property type="protein sequence ID" value="MBX56638.1"/>
    <property type="molecule type" value="Transcribed_RNA"/>
</dbReference>
<accession>A0A2P2PPG1</accession>
<proteinExistence type="predicted"/>
<name>A0A2P2PPG1_RHIMU</name>
<dbReference type="AlphaFoldDB" id="A0A2P2PPG1"/>
<evidence type="ECO:0000313" key="1">
    <source>
        <dbReference type="EMBL" id="MBX56638.1"/>
    </source>
</evidence>
<sequence>MLVTDQCHNSLTFVTTKLRLQHIEFKLATGIQDAKKSNMVFVKELLQAPIFMRRIKSEDVQTIRYKKYPTLQSS</sequence>
<reference evidence="1" key="1">
    <citation type="submission" date="2018-02" db="EMBL/GenBank/DDBJ databases">
        <title>Rhizophora mucronata_Transcriptome.</title>
        <authorList>
            <person name="Meera S.P."/>
            <person name="Sreeshan A."/>
            <person name="Augustine A."/>
        </authorList>
    </citation>
    <scope>NUCLEOTIDE SEQUENCE</scope>
    <source>
        <tissue evidence="1">Leaf</tissue>
    </source>
</reference>
<organism evidence="1">
    <name type="scientific">Rhizophora mucronata</name>
    <name type="common">Asiatic mangrove</name>
    <dbReference type="NCBI Taxonomy" id="61149"/>
    <lineage>
        <taxon>Eukaryota</taxon>
        <taxon>Viridiplantae</taxon>
        <taxon>Streptophyta</taxon>
        <taxon>Embryophyta</taxon>
        <taxon>Tracheophyta</taxon>
        <taxon>Spermatophyta</taxon>
        <taxon>Magnoliopsida</taxon>
        <taxon>eudicotyledons</taxon>
        <taxon>Gunneridae</taxon>
        <taxon>Pentapetalae</taxon>
        <taxon>rosids</taxon>
        <taxon>fabids</taxon>
        <taxon>Malpighiales</taxon>
        <taxon>Rhizophoraceae</taxon>
        <taxon>Rhizophora</taxon>
    </lineage>
</organism>
<protein>
    <submittedName>
        <fullName evidence="1">Uncharacterized protein</fullName>
    </submittedName>
</protein>